<evidence type="ECO:0000313" key="3">
    <source>
        <dbReference type="WBParaSite" id="GPUH_0000323501-mRNA-1"/>
    </source>
</evidence>
<organism evidence="3">
    <name type="scientific">Gongylonema pulchrum</name>
    <dbReference type="NCBI Taxonomy" id="637853"/>
    <lineage>
        <taxon>Eukaryota</taxon>
        <taxon>Metazoa</taxon>
        <taxon>Ecdysozoa</taxon>
        <taxon>Nematoda</taxon>
        <taxon>Chromadorea</taxon>
        <taxon>Rhabditida</taxon>
        <taxon>Spirurina</taxon>
        <taxon>Spiruromorpha</taxon>
        <taxon>Spiruroidea</taxon>
        <taxon>Gongylonematidae</taxon>
        <taxon>Gongylonema</taxon>
    </lineage>
</organism>
<dbReference type="EMBL" id="UYRT01005384">
    <property type="protein sequence ID" value="VDK38590.1"/>
    <property type="molecule type" value="Genomic_DNA"/>
</dbReference>
<evidence type="ECO:0000313" key="1">
    <source>
        <dbReference type="EMBL" id="VDK38590.1"/>
    </source>
</evidence>
<proteinExistence type="predicted"/>
<protein>
    <submittedName>
        <fullName evidence="3">RT_RNaseH_2 domain-containing protein</fullName>
    </submittedName>
</protein>
<dbReference type="AlphaFoldDB" id="A0A183D3D9"/>
<evidence type="ECO:0000313" key="2">
    <source>
        <dbReference type="Proteomes" id="UP000271098"/>
    </source>
</evidence>
<gene>
    <name evidence="1" type="ORF">GPUH_LOCUS3230</name>
</gene>
<name>A0A183D3D9_9BILA</name>
<dbReference type="OrthoDB" id="5855668at2759"/>
<dbReference type="WBParaSite" id="GPUH_0000323501-mRNA-1">
    <property type="protein sequence ID" value="GPUH_0000323501-mRNA-1"/>
    <property type="gene ID" value="GPUH_0000323501"/>
</dbReference>
<keyword evidence="2" id="KW-1185">Reference proteome</keyword>
<reference evidence="3" key="1">
    <citation type="submission" date="2016-06" db="UniProtKB">
        <authorList>
            <consortium name="WormBaseParasite"/>
        </authorList>
    </citation>
    <scope>IDENTIFICATION</scope>
</reference>
<accession>A0A183D3D9</accession>
<reference evidence="1 2" key="2">
    <citation type="submission" date="2018-11" db="EMBL/GenBank/DDBJ databases">
        <authorList>
            <consortium name="Pathogen Informatics"/>
        </authorList>
    </citation>
    <scope>NUCLEOTIDE SEQUENCE [LARGE SCALE GENOMIC DNA]</scope>
</reference>
<dbReference type="Proteomes" id="UP000271098">
    <property type="component" value="Unassembled WGS sequence"/>
</dbReference>
<sequence length="91" mass="10534">MYQIEENDKRALLYKSECQLFAQKILWKPFKLLKTMNADAGNRGLEIVCYSRDDHAKCLVIGQFITTWDMLLNSAEQQNTFYVGVLHCALS</sequence>